<dbReference type="AlphaFoldDB" id="A0A5C3Q195"/>
<protein>
    <submittedName>
        <fullName evidence="1">Uncharacterized protein</fullName>
    </submittedName>
</protein>
<evidence type="ECO:0000313" key="2">
    <source>
        <dbReference type="Proteomes" id="UP000305067"/>
    </source>
</evidence>
<reference evidence="1 2" key="1">
    <citation type="journal article" date="2019" name="Nat. Ecol. Evol.">
        <title>Megaphylogeny resolves global patterns of mushroom evolution.</title>
        <authorList>
            <person name="Varga T."/>
            <person name="Krizsan K."/>
            <person name="Foldi C."/>
            <person name="Dima B."/>
            <person name="Sanchez-Garcia M."/>
            <person name="Sanchez-Ramirez S."/>
            <person name="Szollosi G.J."/>
            <person name="Szarkandi J.G."/>
            <person name="Papp V."/>
            <person name="Albert L."/>
            <person name="Andreopoulos W."/>
            <person name="Angelini C."/>
            <person name="Antonin V."/>
            <person name="Barry K.W."/>
            <person name="Bougher N.L."/>
            <person name="Buchanan P."/>
            <person name="Buyck B."/>
            <person name="Bense V."/>
            <person name="Catcheside P."/>
            <person name="Chovatia M."/>
            <person name="Cooper J."/>
            <person name="Damon W."/>
            <person name="Desjardin D."/>
            <person name="Finy P."/>
            <person name="Geml J."/>
            <person name="Haridas S."/>
            <person name="Hughes K."/>
            <person name="Justo A."/>
            <person name="Karasinski D."/>
            <person name="Kautmanova I."/>
            <person name="Kiss B."/>
            <person name="Kocsube S."/>
            <person name="Kotiranta H."/>
            <person name="LaButti K.M."/>
            <person name="Lechner B.E."/>
            <person name="Liimatainen K."/>
            <person name="Lipzen A."/>
            <person name="Lukacs Z."/>
            <person name="Mihaltcheva S."/>
            <person name="Morgado L.N."/>
            <person name="Niskanen T."/>
            <person name="Noordeloos M.E."/>
            <person name="Ohm R.A."/>
            <person name="Ortiz-Santana B."/>
            <person name="Ovrebo C."/>
            <person name="Racz N."/>
            <person name="Riley R."/>
            <person name="Savchenko A."/>
            <person name="Shiryaev A."/>
            <person name="Soop K."/>
            <person name="Spirin V."/>
            <person name="Szebenyi C."/>
            <person name="Tomsovsky M."/>
            <person name="Tulloss R.E."/>
            <person name="Uehling J."/>
            <person name="Grigoriev I.V."/>
            <person name="Vagvolgyi C."/>
            <person name="Papp T."/>
            <person name="Martin F.M."/>
            <person name="Miettinen O."/>
            <person name="Hibbett D.S."/>
            <person name="Nagy L.G."/>
        </authorList>
    </citation>
    <scope>NUCLEOTIDE SEQUENCE [LARGE SCALE GENOMIC DNA]</scope>
    <source>
        <strain evidence="1 2">CBS 309.79</strain>
    </source>
</reference>
<accession>A0A5C3Q195</accession>
<proteinExistence type="predicted"/>
<gene>
    <name evidence="1" type="ORF">BDV98DRAFT_608652</name>
</gene>
<keyword evidence="2" id="KW-1185">Reference proteome</keyword>
<sequence length="187" mass="21066">MGNNGLFRCYYLRVYYALRYKVSGYSPQLIPQLHRNLHNQPNSLLTTQPPNHPLTLHHQWTFSPPSISSSISPLSRRLSLTRLPLLSTTRSSLLNMKATSSKSSTMPSAVAPAVPMPFALLLDLHCAFHPENLSLNHPLTGHNPPHPTHIFYGRHFSILIPLRFGQINVSRMQNKLAMLFGSNALLR</sequence>
<dbReference type="EMBL" id="ML178872">
    <property type="protein sequence ID" value="TFK95864.1"/>
    <property type="molecule type" value="Genomic_DNA"/>
</dbReference>
<organism evidence="1 2">
    <name type="scientific">Pterulicium gracile</name>
    <dbReference type="NCBI Taxonomy" id="1884261"/>
    <lineage>
        <taxon>Eukaryota</taxon>
        <taxon>Fungi</taxon>
        <taxon>Dikarya</taxon>
        <taxon>Basidiomycota</taxon>
        <taxon>Agaricomycotina</taxon>
        <taxon>Agaricomycetes</taxon>
        <taxon>Agaricomycetidae</taxon>
        <taxon>Agaricales</taxon>
        <taxon>Pleurotineae</taxon>
        <taxon>Pterulaceae</taxon>
        <taxon>Pterulicium</taxon>
    </lineage>
</organism>
<dbReference type="Proteomes" id="UP000305067">
    <property type="component" value="Unassembled WGS sequence"/>
</dbReference>
<name>A0A5C3Q195_9AGAR</name>
<evidence type="ECO:0000313" key="1">
    <source>
        <dbReference type="EMBL" id="TFK95864.1"/>
    </source>
</evidence>